<dbReference type="OrthoDB" id="9810297at2"/>
<dbReference type="GO" id="GO:0001510">
    <property type="term" value="P:RNA methylation"/>
    <property type="evidence" value="ECO:0007669"/>
    <property type="project" value="InterPro"/>
</dbReference>
<gene>
    <name evidence="7" type="ordered locus">KVU_0793</name>
</gene>
<dbReference type="PANTHER" id="PTHR22807">
    <property type="entry name" value="NOP2 YEAST -RELATED NOL1/NOP2/FMU SUN DOMAIN-CONTAINING"/>
    <property type="match status" value="1"/>
</dbReference>
<feature type="active site" description="Nucleophile" evidence="5">
    <location>
        <position position="343"/>
    </location>
</feature>
<keyword evidence="4 5" id="KW-0694">RNA-binding</keyword>
<dbReference type="SUPFAM" id="SSF53335">
    <property type="entry name" value="S-adenosyl-L-methionine-dependent methyltransferases"/>
    <property type="match status" value="1"/>
</dbReference>
<dbReference type="Gene3D" id="3.40.50.150">
    <property type="entry name" value="Vaccinia Virus protein VP39"/>
    <property type="match status" value="1"/>
</dbReference>
<dbReference type="Proteomes" id="UP000000692">
    <property type="component" value="Chromosome"/>
</dbReference>
<keyword evidence="8" id="KW-1185">Reference proteome</keyword>
<dbReference type="InterPro" id="IPR001678">
    <property type="entry name" value="MeTrfase_RsmB-F_NOP2_dom"/>
</dbReference>
<evidence type="ECO:0000256" key="5">
    <source>
        <dbReference type="PROSITE-ProRule" id="PRU01023"/>
    </source>
</evidence>
<dbReference type="KEGG" id="kvl:KVU_0793"/>
<evidence type="ECO:0000256" key="3">
    <source>
        <dbReference type="ARBA" id="ARBA00022691"/>
    </source>
</evidence>
<feature type="domain" description="SAM-dependent MTase RsmB/NOP-type" evidence="6">
    <location>
        <begin position="137"/>
        <end position="390"/>
    </location>
</feature>
<dbReference type="PANTHER" id="PTHR22807:SF53">
    <property type="entry name" value="RIBOSOMAL RNA SMALL SUBUNIT METHYLTRANSFERASE B-RELATED"/>
    <property type="match status" value="1"/>
</dbReference>
<evidence type="ECO:0000256" key="2">
    <source>
        <dbReference type="ARBA" id="ARBA00022679"/>
    </source>
</evidence>
<dbReference type="PROSITE" id="PS51686">
    <property type="entry name" value="SAM_MT_RSMB_NOP"/>
    <property type="match status" value="1"/>
</dbReference>
<evidence type="ECO:0000256" key="1">
    <source>
        <dbReference type="ARBA" id="ARBA00022603"/>
    </source>
</evidence>
<dbReference type="RefSeq" id="WP_013384083.1">
    <property type="nucleotide sequence ID" value="NC_017384.1"/>
</dbReference>
<dbReference type="InterPro" id="IPR049560">
    <property type="entry name" value="MeTrfase_RsmB-F_NOP2_cat"/>
</dbReference>
<dbReference type="InterPro" id="IPR029063">
    <property type="entry name" value="SAM-dependent_MTases_sf"/>
</dbReference>
<keyword evidence="1 5" id="KW-0489">Methyltransferase</keyword>
<feature type="binding site" evidence="5">
    <location>
        <position position="250"/>
    </location>
    <ligand>
        <name>S-adenosyl-L-methionine</name>
        <dbReference type="ChEBI" id="CHEBI:59789"/>
    </ligand>
</feature>
<reference evidence="7 8" key="1">
    <citation type="journal article" date="2011" name="J. Bacteriol.">
        <title>Complete genome sequence of the industrial strain Ketogulonicigenium vulgare WSH-001.</title>
        <authorList>
            <person name="Liu L."/>
            <person name="Li Y."/>
            <person name="Zhang J."/>
            <person name="Zhou Z."/>
            <person name="Liu J."/>
            <person name="Li X."/>
            <person name="Zhou J."/>
            <person name="Du G."/>
            <person name="Wang L."/>
            <person name="Chen J."/>
        </authorList>
    </citation>
    <scope>NUCLEOTIDE SEQUENCE [LARGE SCALE GENOMIC DNA]</scope>
    <source>
        <strain evidence="7 8">WSH-001</strain>
    </source>
</reference>
<dbReference type="PRINTS" id="PR02008">
    <property type="entry name" value="RCMTFAMILY"/>
</dbReference>
<sequence>MTPAARVAAAIAVLDQIIAGEPAERALISWARANRYAGSGDRAAVRDRVFDALRRRDEYAHLGHALSGRGLMIGALRAAAEDLEAIFSGAAYAPPALTEAERAAPAPLPDDGPARWNLPAPLIAAFRASLGDQADRAMAALSQRADVHLRVNTRKGGREKAQAALAAEEIETRPHNSVETALIVTKNARKVQNAQAYLQGLVELQDAASQAAILRLPLSDGMRVLDYCAGGGGKSLAMGARARLDIAAHDAAPARMADLPARAARAGLKIRQIGPADVARSGPYDLVLIDAPCSGSGTWRRTPDAKWRFEDKDLQALVRVQSEILPKAARLVTAGGVLAYATCSVLQGENDDQIAAFCAAHPQWQQTDRMQLLPGPDWDGFYLYVLRHQA</sequence>
<evidence type="ECO:0000313" key="7">
    <source>
        <dbReference type="EMBL" id="AEM40632.1"/>
    </source>
</evidence>
<dbReference type="eggNOG" id="COG0144">
    <property type="taxonomic scope" value="Bacteria"/>
</dbReference>
<keyword evidence="3 5" id="KW-0949">S-adenosyl-L-methionine</keyword>
<dbReference type="PATRIC" id="fig|759362.5.peg.821"/>
<proteinExistence type="inferred from homology"/>
<feature type="binding site" evidence="5">
    <location>
        <position position="290"/>
    </location>
    <ligand>
        <name>S-adenosyl-L-methionine</name>
        <dbReference type="ChEBI" id="CHEBI:59789"/>
    </ligand>
</feature>
<evidence type="ECO:0000259" key="6">
    <source>
        <dbReference type="PROSITE" id="PS51686"/>
    </source>
</evidence>
<comment type="similarity">
    <text evidence="5">Belongs to the class I-like SAM-binding methyltransferase superfamily. RsmB/NOP family.</text>
</comment>
<keyword evidence="2 5" id="KW-0808">Transferase</keyword>
<dbReference type="GO" id="GO:0008173">
    <property type="term" value="F:RNA methyltransferase activity"/>
    <property type="evidence" value="ECO:0007669"/>
    <property type="project" value="InterPro"/>
</dbReference>
<dbReference type="InterPro" id="IPR054728">
    <property type="entry name" value="RsmB-like_ferredoxin"/>
</dbReference>
<evidence type="ECO:0000256" key="4">
    <source>
        <dbReference type="ARBA" id="ARBA00022884"/>
    </source>
</evidence>
<accession>F9Y500</accession>
<dbReference type="Gene3D" id="3.30.70.1170">
    <property type="entry name" value="Sun protein, domain 3"/>
    <property type="match status" value="1"/>
</dbReference>
<dbReference type="EMBL" id="CP002018">
    <property type="protein sequence ID" value="AEM40632.1"/>
    <property type="molecule type" value="Genomic_DNA"/>
</dbReference>
<dbReference type="EC" id="2.1.1.-" evidence="7"/>
<dbReference type="InterPro" id="IPR023267">
    <property type="entry name" value="RCMT"/>
</dbReference>
<evidence type="ECO:0000313" key="8">
    <source>
        <dbReference type="Proteomes" id="UP000000692"/>
    </source>
</evidence>
<dbReference type="Pfam" id="PF01189">
    <property type="entry name" value="Methyltr_RsmB-F"/>
    <property type="match status" value="1"/>
</dbReference>
<comment type="caution">
    <text evidence="5">Lacks conserved residue(s) required for the propagation of feature annotation.</text>
</comment>
<protein>
    <submittedName>
        <fullName evidence="7">rRNA small subunit methyltransferase B</fullName>
        <ecNumber evidence="7">2.1.1.-</ecNumber>
    </submittedName>
</protein>
<dbReference type="HOGENOM" id="CLU_005316_0_2_5"/>
<dbReference type="AlphaFoldDB" id="F9Y500"/>
<dbReference type="Pfam" id="PF22458">
    <property type="entry name" value="RsmF-B_ferredox"/>
    <property type="match status" value="1"/>
</dbReference>
<name>F9Y500_KETVW</name>
<dbReference type="GO" id="GO:0003723">
    <property type="term" value="F:RNA binding"/>
    <property type="evidence" value="ECO:0007669"/>
    <property type="project" value="UniProtKB-UniRule"/>
</dbReference>
<organism evidence="7 8">
    <name type="scientific">Ketogulonicigenium vulgare (strain WSH-001)</name>
    <dbReference type="NCBI Taxonomy" id="759362"/>
    <lineage>
        <taxon>Bacteria</taxon>
        <taxon>Pseudomonadati</taxon>
        <taxon>Pseudomonadota</taxon>
        <taxon>Alphaproteobacteria</taxon>
        <taxon>Rhodobacterales</taxon>
        <taxon>Roseobacteraceae</taxon>
        <taxon>Ketogulonicigenium</taxon>
    </lineage>
</organism>